<evidence type="ECO:0000313" key="2">
    <source>
        <dbReference type="Proteomes" id="UP000827872"/>
    </source>
</evidence>
<comment type="caution">
    <text evidence="1">The sequence shown here is derived from an EMBL/GenBank/DDBJ whole genome shotgun (WGS) entry which is preliminary data.</text>
</comment>
<proteinExistence type="predicted"/>
<sequence>MKEAAKGTEGQHHGLINQVTEVSLPDVKANVDLFLPRDINTFPFSTFAKSHFQEAGFPALGQPLQQPLTRLDAEHKQSALQLNKLILRFINEKDLQRSQEELLGNYIIRRGLASPSLRNELFSQVASQVWKNPDLEQCQQGWVLMAAFLSTFTPSPALEKPLLKFVSDCGLDSYNAVCQHKLLTAMKHMEDDPEGSRAFPPTQLEWTSIQRKGKMVLDVYTYEEEKFSAEVESWTTGEEYAGWILSSRGLDKIPRGWSVSMFTGKTWQDLPGCDFVLDFIGKMEEGSWPSGSSPNYPITPEGDECYSWQPSQDTMLVNIPPAPSIQAPSLPQNFDKDCDVYPGTRDSQKSSRGTDDYTNGLFMPIPQQGSRARILSMENERSLTGRMKGGGKIGPTHQGIFPTAGYSGMMHMPTYQPVAAMGGMMPATIPTVPALGGMGTMPAMIMPQPMMPSVDPNQLAAAQQQAFINQQALLMAQQMTLQAVTISQQQQEQQHQQKGRSPEFPTLRHASPRRRSPESPRRGSSWRRSPEYHRRASPRRSPESPRRASRKRSPESPRRASSRKRSPESPRRASSQRRSPESLRPLRASLQEKPPERSSPKKASPLSKPALDPKHSNKDVPESLPQLPASIHISQENHTEDRRHDSVSRATFQKKIEYFQRMGQNKSPMKIEPPRKMNFEEHLGSPEPNSGPSQEDSDQVVKVNKALPPRVKHLELTPKPEPSKEIREIIKTHQSRPVPPPKPIVPIGNVSFLKKNDPKEEALTKLGIVGSSPSLPPSSSPPPPPPPPPRPQQQAVKLSNTIKEKQQPLMNLFARGPSSPPTSGVPLPHLGPGSPPPAYSPPSDNAPSLKRSDLTEMEESASCKTKLINLSASVCFSYANPTWKLFLRKEVFYPKENFSHPYCLNLLCNQIIRDTHSESCIRISKEEKRKMKCLLTEFQAGRDARSIPEDGMKKRIVVAARDNWANYFSRLFPVNSPVSISP</sequence>
<reference evidence="1" key="1">
    <citation type="submission" date="2021-08" db="EMBL/GenBank/DDBJ databases">
        <title>The first chromosome-level gecko genome reveals the dynamic sex chromosomes of Neotropical dwarf geckos (Sphaerodactylidae: Sphaerodactylus).</title>
        <authorList>
            <person name="Pinto B.J."/>
            <person name="Keating S.E."/>
            <person name="Gamble T."/>
        </authorList>
    </citation>
    <scope>NUCLEOTIDE SEQUENCE</scope>
    <source>
        <strain evidence="1">TG3544</strain>
    </source>
</reference>
<dbReference type="Proteomes" id="UP000827872">
    <property type="component" value="Linkage Group LG03"/>
</dbReference>
<name>A0ACB8EK25_9SAUR</name>
<evidence type="ECO:0000313" key="1">
    <source>
        <dbReference type="EMBL" id="KAH7992984.1"/>
    </source>
</evidence>
<organism evidence="1 2">
    <name type="scientific">Sphaerodactylus townsendi</name>
    <dbReference type="NCBI Taxonomy" id="933632"/>
    <lineage>
        <taxon>Eukaryota</taxon>
        <taxon>Metazoa</taxon>
        <taxon>Chordata</taxon>
        <taxon>Craniata</taxon>
        <taxon>Vertebrata</taxon>
        <taxon>Euteleostomi</taxon>
        <taxon>Lepidosauria</taxon>
        <taxon>Squamata</taxon>
        <taxon>Bifurcata</taxon>
        <taxon>Gekkota</taxon>
        <taxon>Sphaerodactylidae</taxon>
        <taxon>Sphaerodactylus</taxon>
    </lineage>
</organism>
<keyword evidence="2" id="KW-1185">Reference proteome</keyword>
<protein>
    <submittedName>
        <fullName evidence="1">Uncharacterized protein</fullName>
    </submittedName>
</protein>
<gene>
    <name evidence="1" type="ORF">K3G42_028512</name>
</gene>
<dbReference type="EMBL" id="CM037616">
    <property type="protein sequence ID" value="KAH7992984.1"/>
    <property type="molecule type" value="Genomic_DNA"/>
</dbReference>
<accession>A0ACB8EK25</accession>